<dbReference type="EMBL" id="JACEFO010000666">
    <property type="protein sequence ID" value="KAF8762076.1"/>
    <property type="molecule type" value="Genomic_DNA"/>
</dbReference>
<comment type="caution">
    <text evidence="2">The sequence shown here is derived from an EMBL/GenBank/DDBJ whole genome shotgun (WGS) entry which is preliminary data.</text>
</comment>
<protein>
    <submittedName>
        <fullName evidence="2">Uncharacterized protein</fullName>
    </submittedName>
</protein>
<reference evidence="2" key="1">
    <citation type="submission" date="2020-07" db="EMBL/GenBank/DDBJ databases">
        <title>Genome sequence and genetic diversity analysis of an under-domesticated orphan crop, white fonio (Digitaria exilis).</title>
        <authorList>
            <person name="Bennetzen J.L."/>
            <person name="Chen S."/>
            <person name="Ma X."/>
            <person name="Wang X."/>
            <person name="Yssel A.E.J."/>
            <person name="Chaluvadi S.R."/>
            <person name="Johnson M."/>
            <person name="Gangashetty P."/>
            <person name="Hamidou F."/>
            <person name="Sanogo M.D."/>
            <person name="Zwaenepoel A."/>
            <person name="Wallace J."/>
            <person name="Van De Peer Y."/>
            <person name="Van Deynze A."/>
        </authorList>
    </citation>
    <scope>NUCLEOTIDE SEQUENCE</scope>
    <source>
        <tissue evidence="2">Leaves</tissue>
    </source>
</reference>
<evidence type="ECO:0000313" key="4">
    <source>
        <dbReference type="EMBL" id="KAF8737016.1"/>
    </source>
</evidence>
<evidence type="ECO:0000313" key="5">
    <source>
        <dbReference type="EMBL" id="KAF8750585.1"/>
    </source>
</evidence>
<dbReference type="AlphaFoldDB" id="A0A835AJ44"/>
<dbReference type="EMBL" id="JACEFO010002472">
    <property type="protein sequence ID" value="KAF8659189.1"/>
    <property type="molecule type" value="Genomic_DNA"/>
</dbReference>
<evidence type="ECO:0000313" key="8">
    <source>
        <dbReference type="Proteomes" id="UP000636709"/>
    </source>
</evidence>
<gene>
    <name evidence="6" type="ORF">HU200_009838</name>
    <name evidence="7" type="ORF">HU200_009886</name>
    <name evidence="5" type="ORF">HU200_012356</name>
    <name evidence="4" type="ORF">HU200_014221</name>
    <name evidence="3" type="ORF">HU200_058698</name>
    <name evidence="2" type="ORF">HU200_058707</name>
    <name evidence="1" type="ORF">HU200_060234</name>
</gene>
<evidence type="ECO:0000313" key="2">
    <source>
        <dbReference type="EMBL" id="KAF8659139.1"/>
    </source>
</evidence>
<sequence>MRHGDPIGIGILKKLGHLLPGPYLRYIYIVEQIQIGRVRIPHL</sequence>
<dbReference type="EMBL" id="JACEFO010000992">
    <property type="protein sequence ID" value="KAF8750585.1"/>
    <property type="molecule type" value="Genomic_DNA"/>
</dbReference>
<proteinExistence type="predicted"/>
<keyword evidence="8" id="KW-1185">Reference proteome</keyword>
<dbReference type="EMBL" id="JACEFO010000666">
    <property type="protein sequence ID" value="KAF8762123.1"/>
    <property type="molecule type" value="Genomic_DNA"/>
</dbReference>
<name>A0A835AJ44_9POAL</name>
<organism evidence="2 8">
    <name type="scientific">Digitaria exilis</name>
    <dbReference type="NCBI Taxonomy" id="1010633"/>
    <lineage>
        <taxon>Eukaryota</taxon>
        <taxon>Viridiplantae</taxon>
        <taxon>Streptophyta</taxon>
        <taxon>Embryophyta</taxon>
        <taxon>Tracheophyta</taxon>
        <taxon>Spermatophyta</taxon>
        <taxon>Magnoliopsida</taxon>
        <taxon>Liliopsida</taxon>
        <taxon>Poales</taxon>
        <taxon>Poaceae</taxon>
        <taxon>PACMAD clade</taxon>
        <taxon>Panicoideae</taxon>
        <taxon>Panicodae</taxon>
        <taxon>Paniceae</taxon>
        <taxon>Anthephorinae</taxon>
        <taxon>Digitaria</taxon>
    </lineage>
</organism>
<evidence type="ECO:0000313" key="1">
    <source>
        <dbReference type="EMBL" id="KAF8657220.1"/>
    </source>
</evidence>
<evidence type="ECO:0000313" key="6">
    <source>
        <dbReference type="EMBL" id="KAF8762076.1"/>
    </source>
</evidence>
<dbReference type="EMBL" id="JACEFO010002505">
    <property type="protein sequence ID" value="KAF8657220.1"/>
    <property type="molecule type" value="Genomic_DNA"/>
</dbReference>
<evidence type="ECO:0000313" key="7">
    <source>
        <dbReference type="EMBL" id="KAF8762123.1"/>
    </source>
</evidence>
<accession>A0A835AJ44</accession>
<dbReference type="EMBL" id="JACEFO010002474">
    <property type="protein sequence ID" value="KAF8659139.1"/>
    <property type="molecule type" value="Genomic_DNA"/>
</dbReference>
<dbReference type="Proteomes" id="UP000636709">
    <property type="component" value="Unassembled WGS sequence"/>
</dbReference>
<evidence type="ECO:0000313" key="3">
    <source>
        <dbReference type="EMBL" id="KAF8659189.1"/>
    </source>
</evidence>
<dbReference type="EMBL" id="JACEFO010001415">
    <property type="protein sequence ID" value="KAF8737016.1"/>
    <property type="molecule type" value="Genomic_DNA"/>
</dbReference>